<organism evidence="1">
    <name type="scientific">Hyperionvirus sp</name>
    <dbReference type="NCBI Taxonomy" id="2487770"/>
    <lineage>
        <taxon>Viruses</taxon>
        <taxon>Varidnaviria</taxon>
        <taxon>Bamfordvirae</taxon>
        <taxon>Nucleocytoviricota</taxon>
        <taxon>Megaviricetes</taxon>
        <taxon>Imitervirales</taxon>
        <taxon>Mimiviridae</taxon>
        <taxon>Klosneuvirinae</taxon>
    </lineage>
</organism>
<gene>
    <name evidence="1" type="ORF">Hyperionvirus7_28</name>
</gene>
<sequence>MDDIFKVVEYRGDDGNFLGVILRGDIVGDYVCCFLKKSGYRQWRVRSFDGFSMFTVENIIPIDIKLTPLLKNQRFSQEAFSEEILRKIIWIDENPNDLINFKSDIKPMAAIKKSKDMRGKYDVQTIAYNEIYAKCLVGVVSKELKACVLDTAGKYTCVALNKIGVLPKNIIVPNNSYGEYKSLSESGLCEASYEDFVVCLERYVEQKQRFDTIFLDNGGWINVASDEKHNSQDVLIRKIFDLGSLKDECIFALTTSVRRYTKERNADYTAASKKYIIDYAKSKKYDLINFVEMPYAKRTFFQLYHFNKNI</sequence>
<dbReference type="EMBL" id="MK072389">
    <property type="protein sequence ID" value="AYV83457.1"/>
    <property type="molecule type" value="Genomic_DNA"/>
</dbReference>
<name>A0A3G5A855_9VIRU</name>
<evidence type="ECO:0000313" key="1">
    <source>
        <dbReference type="EMBL" id="AYV83457.1"/>
    </source>
</evidence>
<reference evidence="1" key="1">
    <citation type="submission" date="2018-10" db="EMBL/GenBank/DDBJ databases">
        <title>Hidden diversity of soil giant viruses.</title>
        <authorList>
            <person name="Schulz F."/>
            <person name="Alteio L."/>
            <person name="Goudeau D."/>
            <person name="Ryan E.M."/>
            <person name="Malmstrom R.R."/>
            <person name="Blanchard J."/>
            <person name="Woyke T."/>
        </authorList>
    </citation>
    <scope>NUCLEOTIDE SEQUENCE</scope>
    <source>
        <strain evidence="1">HYV1</strain>
    </source>
</reference>
<accession>A0A3G5A855</accession>
<protein>
    <submittedName>
        <fullName evidence="1">Uncharacterized protein</fullName>
    </submittedName>
</protein>
<proteinExistence type="predicted"/>